<feature type="domain" description="N-acetyltransferase" evidence="1">
    <location>
        <begin position="1"/>
        <end position="163"/>
    </location>
</feature>
<dbReference type="SUPFAM" id="SSF55729">
    <property type="entry name" value="Acyl-CoA N-acyltransferases (Nat)"/>
    <property type="match status" value="1"/>
</dbReference>
<evidence type="ECO:0000259" key="1">
    <source>
        <dbReference type="PROSITE" id="PS51186"/>
    </source>
</evidence>
<dbReference type="InterPro" id="IPR016181">
    <property type="entry name" value="Acyl_CoA_acyltransferase"/>
</dbReference>
<dbReference type="CDD" id="cd04301">
    <property type="entry name" value="NAT_SF"/>
    <property type="match status" value="1"/>
</dbReference>
<comment type="caution">
    <text evidence="2">The sequence shown here is derived from an EMBL/GenBank/DDBJ whole genome shotgun (WGS) entry which is preliminary data.</text>
</comment>
<proteinExistence type="predicted"/>
<dbReference type="Pfam" id="PF00583">
    <property type="entry name" value="Acetyltransf_1"/>
    <property type="match status" value="1"/>
</dbReference>
<accession>A0A5N7IZV3</accession>
<protein>
    <submittedName>
        <fullName evidence="2">GNAT family N-acetyltransferase</fullName>
    </submittedName>
</protein>
<gene>
    <name evidence="2" type="ORF">E4V82_07835</name>
</gene>
<reference evidence="2" key="1">
    <citation type="journal article" date="2019" name="Lett. Appl. Microbiol.">
        <title>A case of 'blown pack' spoilage of vacuum-packaged pork likely associated with Clostridium estertheticum in Canada.</title>
        <authorList>
            <person name="Zhang P."/>
            <person name="Ward P."/>
            <person name="McMullen L.M."/>
            <person name="Yang X."/>
        </authorList>
    </citation>
    <scope>NUCLEOTIDE SEQUENCE [LARGE SCALE GENOMIC DNA]</scope>
    <source>
        <strain evidence="2">MA19</strain>
    </source>
</reference>
<dbReference type="PROSITE" id="PS51186">
    <property type="entry name" value="GNAT"/>
    <property type="match status" value="1"/>
</dbReference>
<dbReference type="Gene3D" id="3.40.630.30">
    <property type="match status" value="1"/>
</dbReference>
<dbReference type="AlphaFoldDB" id="A0A5N7IZV3"/>
<organism evidence="2 3">
    <name type="scientific">Clostridium estertheticum</name>
    <dbReference type="NCBI Taxonomy" id="238834"/>
    <lineage>
        <taxon>Bacteria</taxon>
        <taxon>Bacillati</taxon>
        <taxon>Bacillota</taxon>
        <taxon>Clostridia</taxon>
        <taxon>Eubacteriales</taxon>
        <taxon>Clostridiaceae</taxon>
        <taxon>Clostridium</taxon>
    </lineage>
</organism>
<dbReference type="Proteomes" id="UP000342249">
    <property type="component" value="Unassembled WGS sequence"/>
</dbReference>
<dbReference type="EMBL" id="SPSF01000017">
    <property type="protein sequence ID" value="MPQ62020.1"/>
    <property type="molecule type" value="Genomic_DNA"/>
</dbReference>
<dbReference type="InterPro" id="IPR000182">
    <property type="entry name" value="GNAT_dom"/>
</dbReference>
<sequence length="163" mass="18947">MINNFKVLRGDVETAISIMKEVTKWGRSVGLNVWKDEHLTREKLLVGINEDAFYIGKISSDNACCMILQWDDVLFWPKAKENEAGYIHKLCVRREYSEIGLSQKMVEFAIAECRKRNIGYLRLDTGFNKKKLCNLYESLGFKFVGKILLDNRGEFALFEMKIH</sequence>
<name>A0A5N7IZV3_9CLOT</name>
<evidence type="ECO:0000313" key="2">
    <source>
        <dbReference type="EMBL" id="MPQ62020.1"/>
    </source>
</evidence>
<dbReference type="GO" id="GO:0016747">
    <property type="term" value="F:acyltransferase activity, transferring groups other than amino-acyl groups"/>
    <property type="evidence" value="ECO:0007669"/>
    <property type="project" value="InterPro"/>
</dbReference>
<dbReference type="RefSeq" id="WP_152751839.1">
    <property type="nucleotide sequence ID" value="NZ_SPSE01000019.1"/>
</dbReference>
<evidence type="ECO:0000313" key="3">
    <source>
        <dbReference type="Proteomes" id="UP000342249"/>
    </source>
</evidence>
<keyword evidence="2" id="KW-0808">Transferase</keyword>